<reference evidence="1 2" key="1">
    <citation type="submission" date="2021-06" db="EMBL/GenBank/DDBJ databases">
        <authorList>
            <person name="Palmer J.M."/>
        </authorList>
    </citation>
    <scope>NUCLEOTIDE SEQUENCE [LARGE SCALE GENOMIC DNA]</scope>
    <source>
        <strain evidence="1 2">XC_2019</strain>
        <tissue evidence="1">Muscle</tissue>
    </source>
</reference>
<proteinExistence type="predicted"/>
<dbReference type="EMBL" id="JAHRIN010026339">
    <property type="protein sequence ID" value="MEQ2200656.1"/>
    <property type="molecule type" value="Genomic_DNA"/>
</dbReference>
<protein>
    <submittedName>
        <fullName evidence="1">Uncharacterized protein</fullName>
    </submittedName>
</protein>
<accession>A0ABV0QXT4</accession>
<evidence type="ECO:0000313" key="2">
    <source>
        <dbReference type="Proteomes" id="UP001434883"/>
    </source>
</evidence>
<gene>
    <name evidence="1" type="ORF">XENOCAPTIV_001374</name>
</gene>
<name>A0ABV0QXT4_9TELE</name>
<sequence length="119" mass="13012">AAFTWDEAVQVELQRLQGVESPPTAIHWEADAAFCLHPCLCVRLQAWWVLDAAQLGLLGVGETVDISGVHLEDVVRKMPPEGGVELMAFADDTASETSHQVQNVEMNHEVTSHLQHTSG</sequence>
<feature type="non-terminal residue" evidence="1">
    <location>
        <position position="1"/>
    </location>
</feature>
<comment type="caution">
    <text evidence="1">The sequence shown here is derived from an EMBL/GenBank/DDBJ whole genome shotgun (WGS) entry which is preliminary data.</text>
</comment>
<organism evidence="1 2">
    <name type="scientific">Xenoophorus captivus</name>
    <dbReference type="NCBI Taxonomy" id="1517983"/>
    <lineage>
        <taxon>Eukaryota</taxon>
        <taxon>Metazoa</taxon>
        <taxon>Chordata</taxon>
        <taxon>Craniata</taxon>
        <taxon>Vertebrata</taxon>
        <taxon>Euteleostomi</taxon>
        <taxon>Actinopterygii</taxon>
        <taxon>Neopterygii</taxon>
        <taxon>Teleostei</taxon>
        <taxon>Neoteleostei</taxon>
        <taxon>Acanthomorphata</taxon>
        <taxon>Ovalentaria</taxon>
        <taxon>Atherinomorphae</taxon>
        <taxon>Cyprinodontiformes</taxon>
        <taxon>Goodeidae</taxon>
        <taxon>Xenoophorus</taxon>
    </lineage>
</organism>
<keyword evidence="2" id="KW-1185">Reference proteome</keyword>
<dbReference type="Proteomes" id="UP001434883">
    <property type="component" value="Unassembled WGS sequence"/>
</dbReference>
<evidence type="ECO:0000313" key="1">
    <source>
        <dbReference type="EMBL" id="MEQ2200656.1"/>
    </source>
</evidence>